<dbReference type="GO" id="GO:0009401">
    <property type="term" value="P:phosphoenolpyruvate-dependent sugar phosphotransferase system"/>
    <property type="evidence" value="ECO:0007669"/>
    <property type="project" value="UniProtKB-KW"/>
</dbReference>
<keyword evidence="6" id="KW-0418">Kinase</keyword>
<keyword evidence="2" id="KW-0597">Phosphoprotein</keyword>
<sequence>MKKILLACSSGMSTSLLVNKMIQAAKDQGIEAEIWAVGQSQVPAEIEKADIILFGPQMRFLKKKFEGKAKELNIPIDSIAPVLYGRCDGAGVLKTALDLIDKNGAK</sequence>
<dbReference type="EMBL" id="MPJW01000018">
    <property type="protein sequence ID" value="OLU43215.1"/>
    <property type="molecule type" value="Genomic_DNA"/>
</dbReference>
<gene>
    <name evidence="9" type="ORF">BO222_00395</name>
</gene>
<comment type="caution">
    <text evidence="9">The sequence shown here is derived from an EMBL/GenBank/DDBJ whole genome shotgun (WGS) entry which is preliminary data.</text>
</comment>
<evidence type="ECO:0000256" key="1">
    <source>
        <dbReference type="ARBA" id="ARBA00022448"/>
    </source>
</evidence>
<keyword evidence="10" id="KW-1185">Reference proteome</keyword>
<keyword evidence="5" id="KW-0598">Phosphotransferase system</keyword>
<evidence type="ECO:0000313" key="9">
    <source>
        <dbReference type="EMBL" id="OLU43215.1"/>
    </source>
</evidence>
<accession>A0A1U7NJA0</accession>
<feature type="domain" description="PTS EIIB type-3" evidence="8">
    <location>
        <begin position="1"/>
        <end position="106"/>
    </location>
</feature>
<keyword evidence="3 9" id="KW-0762">Sugar transport</keyword>
<organism evidence="9 10">
    <name type="scientific">Ileibacterium valens</name>
    <dbReference type="NCBI Taxonomy" id="1862668"/>
    <lineage>
        <taxon>Bacteria</taxon>
        <taxon>Bacillati</taxon>
        <taxon>Bacillota</taxon>
        <taxon>Erysipelotrichia</taxon>
        <taxon>Erysipelotrichales</taxon>
        <taxon>Erysipelotrichaceae</taxon>
        <taxon>Ileibacterium</taxon>
    </lineage>
</organism>
<keyword evidence="4" id="KW-0808">Transferase</keyword>
<dbReference type="GO" id="GO:0016301">
    <property type="term" value="F:kinase activity"/>
    <property type="evidence" value="ECO:0007669"/>
    <property type="project" value="UniProtKB-KW"/>
</dbReference>
<dbReference type="InterPro" id="IPR013012">
    <property type="entry name" value="PTS_EIIB_3"/>
</dbReference>
<evidence type="ECO:0000256" key="3">
    <source>
        <dbReference type="ARBA" id="ARBA00022597"/>
    </source>
</evidence>
<dbReference type="InterPro" id="IPR036095">
    <property type="entry name" value="PTS_EIIB-like_sf"/>
</dbReference>
<evidence type="ECO:0000256" key="7">
    <source>
        <dbReference type="PROSITE-ProRule" id="PRU00423"/>
    </source>
</evidence>
<dbReference type="Proteomes" id="UP000186341">
    <property type="component" value="Unassembled WGS sequence"/>
</dbReference>
<dbReference type="GO" id="GO:0008982">
    <property type="term" value="F:protein-N(PI)-phosphohistidine-sugar phosphotransferase activity"/>
    <property type="evidence" value="ECO:0007669"/>
    <property type="project" value="InterPro"/>
</dbReference>
<reference evidence="9 10" key="1">
    <citation type="submission" date="2016-11" db="EMBL/GenBank/DDBJ databases">
        <title>Description of two novel members of the family Erysipelotrichaceae: Ileibacterium lipovorans gen. nov., sp. nov. and Dubosiella newyorkensis, gen. nov., sp. nov.</title>
        <authorList>
            <person name="Cox L.M."/>
            <person name="Sohn J."/>
            <person name="Tyrrell K.L."/>
            <person name="Citron D.M."/>
            <person name="Lawson P.A."/>
            <person name="Patel N.B."/>
            <person name="Iizumi T."/>
            <person name="Perez-Perez G.I."/>
            <person name="Goldstein E.J."/>
            <person name="Blaser M.J."/>
        </authorList>
    </citation>
    <scope>NUCLEOTIDE SEQUENCE [LARGE SCALE GENOMIC DNA]</scope>
    <source>
        <strain evidence="9 10">NYU-BL-A3</strain>
    </source>
</reference>
<evidence type="ECO:0000256" key="5">
    <source>
        <dbReference type="ARBA" id="ARBA00022683"/>
    </source>
</evidence>
<dbReference type="InterPro" id="IPR003501">
    <property type="entry name" value="PTS_EIIB_2/3"/>
</dbReference>
<keyword evidence="1" id="KW-0813">Transport</keyword>
<dbReference type="AlphaFoldDB" id="A0A1U7NJA0"/>
<dbReference type="PANTHER" id="PTHR34581">
    <property type="entry name" value="PTS SYSTEM N,N'-DIACETYLCHITOBIOSE-SPECIFIC EIIB COMPONENT"/>
    <property type="match status" value="1"/>
</dbReference>
<dbReference type="SUPFAM" id="SSF52794">
    <property type="entry name" value="PTS system IIB component-like"/>
    <property type="match status" value="1"/>
</dbReference>
<dbReference type="PROSITE" id="PS51100">
    <property type="entry name" value="PTS_EIIB_TYPE_3"/>
    <property type="match status" value="1"/>
</dbReference>
<dbReference type="Pfam" id="PF02302">
    <property type="entry name" value="PTS_IIB"/>
    <property type="match status" value="1"/>
</dbReference>
<evidence type="ECO:0000313" key="10">
    <source>
        <dbReference type="Proteomes" id="UP000186341"/>
    </source>
</evidence>
<evidence type="ECO:0000256" key="6">
    <source>
        <dbReference type="ARBA" id="ARBA00022777"/>
    </source>
</evidence>
<dbReference type="Gene3D" id="3.40.50.2300">
    <property type="match status" value="1"/>
</dbReference>
<feature type="modified residue" description="Phosphocysteine; by EIIA" evidence="7">
    <location>
        <position position="8"/>
    </location>
</feature>
<evidence type="ECO:0000256" key="4">
    <source>
        <dbReference type="ARBA" id="ARBA00022679"/>
    </source>
</evidence>
<dbReference type="CDD" id="cd05564">
    <property type="entry name" value="PTS_IIB_chitobiose_lichenan"/>
    <property type="match status" value="1"/>
</dbReference>
<name>A0A1U7NJA0_9FIRM</name>
<dbReference type="InterPro" id="IPR051819">
    <property type="entry name" value="PTS_sugar-specific_EIIB"/>
</dbReference>
<dbReference type="GeneID" id="82201707"/>
<evidence type="ECO:0000259" key="8">
    <source>
        <dbReference type="PROSITE" id="PS51100"/>
    </source>
</evidence>
<dbReference type="PANTHER" id="PTHR34581:SF2">
    <property type="entry name" value="PTS SYSTEM N,N'-DIACETYLCHITOBIOSE-SPECIFIC EIIB COMPONENT"/>
    <property type="match status" value="1"/>
</dbReference>
<evidence type="ECO:0000256" key="2">
    <source>
        <dbReference type="ARBA" id="ARBA00022553"/>
    </source>
</evidence>
<dbReference type="RefSeq" id="WP_075817384.1">
    <property type="nucleotide sequence ID" value="NZ_CAJUTZ010000057.1"/>
</dbReference>
<protein>
    <submittedName>
        <fullName evidence="9">PTS sugar transporter subunit IIB</fullName>
    </submittedName>
</protein>
<proteinExistence type="predicted"/>
<dbReference type="OrthoDB" id="2186177at2"/>